<reference evidence="2 3" key="1">
    <citation type="journal article" date="2016" name="Sci. Rep.">
        <title>Genome sequence of Perigonia lusca single nucleopolyhedrovirus: insights into the evolution of a nucleotide metabolism enzyme in the family Baculoviridae.</title>
        <authorList>
            <person name="Ardisson-Araujo D.M."/>
            <person name="Lima R.N."/>
            <person name="Melo F.L."/>
            <person name="Clem R.J."/>
            <person name="Huang N."/>
            <person name="Bao S.N."/>
            <person name="Sosa-Gomez D.R."/>
            <person name="Ribeiro B.M."/>
        </authorList>
    </citation>
    <scope>NUCLEOTIDE SEQUENCE [LARGE SCALE GENOMIC DNA]</scope>
</reference>
<dbReference type="InterPro" id="IPR009317">
    <property type="entry name" value="ChaB"/>
</dbReference>
<accession>A0A0M3N106</accession>
<dbReference type="RefSeq" id="YP_009165643.1">
    <property type="nucleotide sequence ID" value="NC_027923.1"/>
</dbReference>
<dbReference type="EMBL" id="KM596836">
    <property type="protein sequence ID" value="AKN80573.1"/>
    <property type="molecule type" value="Genomic_DNA"/>
</dbReference>
<dbReference type="KEGG" id="vg:26040003"/>
<dbReference type="InterPro" id="IPR037205">
    <property type="entry name" value="ChaB_sf"/>
</dbReference>
<proteinExistence type="predicted"/>
<gene>
    <name evidence="2" type="primary">chab-a</name>
</gene>
<organism evidence="2 3">
    <name type="scientific">Perigonia lusca single nucleopolyhedrovirus</name>
    <dbReference type="NCBI Taxonomy" id="1675865"/>
    <lineage>
        <taxon>Viruses</taxon>
        <taxon>Viruses incertae sedis</taxon>
        <taxon>Naldaviricetes</taxon>
        <taxon>Lefavirales</taxon>
        <taxon>Baculoviridae</taxon>
        <taxon>Alphabaculovirus</taxon>
        <taxon>Alphabaculovirus peluscae</taxon>
        <taxon>Perigonia lusca nucleopolyhedrovirus</taxon>
    </lineage>
</organism>
<dbReference type="Proteomes" id="UP000204667">
    <property type="component" value="Segment"/>
</dbReference>
<sequence length="104" mass="12086">MYNSLHQLPKSTQHLPYNGKRIFLKFYNRGLKMTRSDVHATQLAWIAVKRKYYKHNGQWVPYADDNEFDTTTTDESDNDDESNETTTTINDDDTTTTAESSETD</sequence>
<dbReference type="GeneID" id="26040003"/>
<dbReference type="OrthoDB" id="27883at10239"/>
<name>A0A0M3N106_9ABAC</name>
<dbReference type="SUPFAM" id="SSF140376">
    <property type="entry name" value="ChaB-like"/>
    <property type="match status" value="1"/>
</dbReference>
<evidence type="ECO:0000313" key="2">
    <source>
        <dbReference type="EMBL" id="AKN80573.1"/>
    </source>
</evidence>
<feature type="compositionally biased region" description="Low complexity" evidence="1">
    <location>
        <begin position="84"/>
        <end position="104"/>
    </location>
</feature>
<dbReference type="Pfam" id="PF06150">
    <property type="entry name" value="ChaB"/>
    <property type="match status" value="1"/>
</dbReference>
<feature type="region of interest" description="Disordered" evidence="1">
    <location>
        <begin position="60"/>
        <end position="104"/>
    </location>
</feature>
<evidence type="ECO:0000256" key="1">
    <source>
        <dbReference type="SAM" id="MobiDB-lite"/>
    </source>
</evidence>
<protein>
    <submittedName>
        <fullName evidence="2">Cation transporter protein A</fullName>
    </submittedName>
</protein>
<dbReference type="Gene3D" id="1.10.1740.70">
    <property type="entry name" value="ChaB"/>
    <property type="match status" value="1"/>
</dbReference>
<feature type="compositionally biased region" description="Acidic residues" evidence="1">
    <location>
        <begin position="64"/>
        <end position="83"/>
    </location>
</feature>
<keyword evidence="3" id="KW-1185">Reference proteome</keyword>
<evidence type="ECO:0000313" key="3">
    <source>
        <dbReference type="Proteomes" id="UP000204667"/>
    </source>
</evidence>